<dbReference type="GO" id="GO:0051782">
    <property type="term" value="P:negative regulation of cell division"/>
    <property type="evidence" value="ECO:0007669"/>
    <property type="project" value="TreeGrafter"/>
</dbReference>
<evidence type="ECO:0000313" key="4">
    <source>
        <dbReference type="Proteomes" id="UP000250222"/>
    </source>
</evidence>
<dbReference type="PANTHER" id="PTHR43384">
    <property type="entry name" value="SEPTUM SITE-DETERMINING PROTEIN MIND HOMOLOG, CHLOROPLASTIC-RELATED"/>
    <property type="match status" value="1"/>
</dbReference>
<dbReference type="Proteomes" id="UP000250222">
    <property type="component" value="Unassembled WGS sequence"/>
</dbReference>
<protein>
    <recommendedName>
        <fullName evidence="5">MinD-like ATPase involved in chromosome partitioning or flagellar assembly</fullName>
    </recommendedName>
</protein>
<dbReference type="GO" id="GO:0005829">
    <property type="term" value="C:cytosol"/>
    <property type="evidence" value="ECO:0007669"/>
    <property type="project" value="TreeGrafter"/>
</dbReference>
<dbReference type="InterPro" id="IPR027417">
    <property type="entry name" value="P-loop_NTPase"/>
</dbReference>
<gene>
    <name evidence="3" type="ORF">SAMN05216184_101245</name>
</gene>
<keyword evidence="4" id="KW-1185">Reference proteome</keyword>
<name>A0A2Y8ZW72_9MICO</name>
<dbReference type="GO" id="GO:0005524">
    <property type="term" value="F:ATP binding"/>
    <property type="evidence" value="ECO:0007669"/>
    <property type="project" value="UniProtKB-KW"/>
</dbReference>
<dbReference type="GO" id="GO:0016887">
    <property type="term" value="F:ATP hydrolysis activity"/>
    <property type="evidence" value="ECO:0007669"/>
    <property type="project" value="TreeGrafter"/>
</dbReference>
<evidence type="ECO:0000256" key="1">
    <source>
        <dbReference type="ARBA" id="ARBA00022741"/>
    </source>
</evidence>
<evidence type="ECO:0008006" key="5">
    <source>
        <dbReference type="Google" id="ProtNLM"/>
    </source>
</evidence>
<proteinExistence type="predicted"/>
<dbReference type="EMBL" id="UETB01000001">
    <property type="protein sequence ID" value="SSA36581.1"/>
    <property type="molecule type" value="Genomic_DNA"/>
</dbReference>
<evidence type="ECO:0000313" key="3">
    <source>
        <dbReference type="EMBL" id="SSA36581.1"/>
    </source>
</evidence>
<keyword evidence="1" id="KW-0547">Nucleotide-binding</keyword>
<dbReference type="OrthoDB" id="5015507at2"/>
<dbReference type="AlphaFoldDB" id="A0A2Y8ZW72"/>
<keyword evidence="2" id="KW-0067">ATP-binding</keyword>
<dbReference type="InterPro" id="IPR050625">
    <property type="entry name" value="ParA/MinD_ATPase"/>
</dbReference>
<dbReference type="SUPFAM" id="SSF52540">
    <property type="entry name" value="P-loop containing nucleoside triphosphate hydrolases"/>
    <property type="match status" value="1"/>
</dbReference>
<evidence type="ECO:0000256" key="2">
    <source>
        <dbReference type="ARBA" id="ARBA00022840"/>
    </source>
</evidence>
<accession>A0A2Y8ZW72</accession>
<dbReference type="PANTHER" id="PTHR43384:SF6">
    <property type="entry name" value="SEPTUM SITE-DETERMINING PROTEIN MIND HOMOLOG, CHLOROPLASTIC"/>
    <property type="match status" value="1"/>
</dbReference>
<dbReference type="RefSeq" id="WP_110850764.1">
    <property type="nucleotide sequence ID" value="NZ_QKLZ01000001.1"/>
</dbReference>
<dbReference type="Gene3D" id="3.40.50.300">
    <property type="entry name" value="P-loop containing nucleotide triphosphate hydrolases"/>
    <property type="match status" value="1"/>
</dbReference>
<dbReference type="GO" id="GO:0009898">
    <property type="term" value="C:cytoplasmic side of plasma membrane"/>
    <property type="evidence" value="ECO:0007669"/>
    <property type="project" value="TreeGrafter"/>
</dbReference>
<sequence>MPAVVELLHVATGAPGLLRRLAEADSGLRRPVPTSRRLSLVQADGGAGATVTTARLGSALAARRSGAVLAVDAAGGRARLAASAAVDGPPSLTRTARRAAGITRTVQARELAPQSRSGLLVIGTGTSESAVRTSTGDWHSAVDLVGRFFDVVLTDWGVRPPGDLAEVSSASHVVAVVARADRGPAERGLALAEQVTADWSTPAVVILVDLGGTAGGTARVLERSTAVPILQVPHVSALGAGQVTTARVALDARAAYAGAAALLLRTSVGAAA</sequence>
<reference evidence="3 4" key="1">
    <citation type="submission" date="2016-10" db="EMBL/GenBank/DDBJ databases">
        <authorList>
            <person name="Cai Z."/>
        </authorList>
    </citation>
    <scope>NUCLEOTIDE SEQUENCE [LARGE SCALE GENOMIC DNA]</scope>
    <source>
        <strain evidence="3 4">CGMCC 1.10826</strain>
    </source>
</reference>
<organism evidence="3 4">
    <name type="scientific">Georgenia satyanarayanai</name>
    <dbReference type="NCBI Taxonomy" id="860221"/>
    <lineage>
        <taxon>Bacteria</taxon>
        <taxon>Bacillati</taxon>
        <taxon>Actinomycetota</taxon>
        <taxon>Actinomycetes</taxon>
        <taxon>Micrococcales</taxon>
        <taxon>Bogoriellaceae</taxon>
        <taxon>Georgenia</taxon>
    </lineage>
</organism>